<comment type="caution">
    <text evidence="2">The sequence shown here is derived from an EMBL/GenBank/DDBJ whole genome shotgun (WGS) entry which is preliminary data.</text>
</comment>
<dbReference type="EMBL" id="JAVDWR010000004">
    <property type="protein sequence ID" value="MDR7120921.1"/>
    <property type="molecule type" value="Genomic_DNA"/>
</dbReference>
<keyword evidence="3" id="KW-1185">Reference proteome</keyword>
<accession>A0ABU1VYW6</accession>
<keyword evidence="1" id="KW-0732">Signal</keyword>
<dbReference type="Pfam" id="PF12915">
    <property type="entry name" value="DUF3833"/>
    <property type="match status" value="1"/>
</dbReference>
<feature type="chain" id="PRO_5047533196" description="DUF3833 domain-containing protein" evidence="1">
    <location>
        <begin position="23"/>
        <end position="191"/>
    </location>
</feature>
<protein>
    <recommendedName>
        <fullName evidence="4">DUF3833 domain-containing protein</fullName>
    </recommendedName>
</protein>
<evidence type="ECO:0000313" key="3">
    <source>
        <dbReference type="Proteomes" id="UP001257909"/>
    </source>
</evidence>
<reference evidence="2 3" key="1">
    <citation type="submission" date="2023-07" db="EMBL/GenBank/DDBJ databases">
        <title>Sorghum-associated microbial communities from plants grown in Nebraska, USA.</title>
        <authorList>
            <person name="Schachtman D."/>
        </authorList>
    </citation>
    <scope>NUCLEOTIDE SEQUENCE [LARGE SCALE GENOMIC DNA]</scope>
    <source>
        <strain evidence="2 3">4138</strain>
    </source>
</reference>
<proteinExistence type="predicted"/>
<evidence type="ECO:0008006" key="4">
    <source>
        <dbReference type="Google" id="ProtNLM"/>
    </source>
</evidence>
<dbReference type="Proteomes" id="UP001257909">
    <property type="component" value="Unassembled WGS sequence"/>
</dbReference>
<dbReference type="InterPro" id="IPR024409">
    <property type="entry name" value="DUF3833"/>
</dbReference>
<organism evidence="2 3">
    <name type="scientific">Rheinheimera soli</name>
    <dbReference type="NCBI Taxonomy" id="443616"/>
    <lineage>
        <taxon>Bacteria</taxon>
        <taxon>Pseudomonadati</taxon>
        <taxon>Pseudomonadota</taxon>
        <taxon>Gammaproteobacteria</taxon>
        <taxon>Chromatiales</taxon>
        <taxon>Chromatiaceae</taxon>
        <taxon>Rheinheimera</taxon>
    </lineage>
</organism>
<sequence length="191" mass="21391">MMRFIALLAPLLLWGCSHQVQDYQQQTPTFHLPDYFSGSLNAYGVVKNWQGKQSVRFSAELCGQWQGNEGTLFELFHFSDGRVEQRIWQLAVDKDGKVTGSAADVTGQATGQQAGNTLYWEYVLQIPDGDGVIEVKVEDWLYLVTPQQLMNQSTLYKFGLPVGEIILSIQQQDITASCNALEQQLAELRAG</sequence>
<dbReference type="RefSeq" id="WP_310277112.1">
    <property type="nucleotide sequence ID" value="NZ_JAVDWR010000004.1"/>
</dbReference>
<feature type="signal peptide" evidence="1">
    <location>
        <begin position="1"/>
        <end position="22"/>
    </location>
</feature>
<evidence type="ECO:0000256" key="1">
    <source>
        <dbReference type="SAM" id="SignalP"/>
    </source>
</evidence>
<name>A0ABU1VYW6_9GAMM</name>
<gene>
    <name evidence="2" type="ORF">J2W69_001859</name>
</gene>
<evidence type="ECO:0000313" key="2">
    <source>
        <dbReference type="EMBL" id="MDR7120921.1"/>
    </source>
</evidence>